<evidence type="ECO:0000256" key="1">
    <source>
        <dbReference type="ARBA" id="ARBA00022849"/>
    </source>
</evidence>
<dbReference type="KEGG" id="gvi:glr0004"/>
<dbReference type="NCBIfam" id="TIGR02689">
    <property type="entry name" value="ars_reduc_gluta"/>
    <property type="match status" value="1"/>
</dbReference>
<evidence type="ECO:0000259" key="2">
    <source>
        <dbReference type="SMART" id="SM00226"/>
    </source>
</evidence>
<dbReference type="OrthoDB" id="9784339at2"/>
<dbReference type="PATRIC" id="fig|251221.4.peg.4"/>
<dbReference type="PANTHER" id="PTHR43428:SF1">
    <property type="entry name" value="ARSENATE REDUCTASE"/>
    <property type="match status" value="1"/>
</dbReference>
<dbReference type="AlphaFoldDB" id="Q7NPQ1"/>
<dbReference type="InterPro" id="IPR036196">
    <property type="entry name" value="Ptyr_pPase_sf"/>
</dbReference>
<evidence type="ECO:0000313" key="4">
    <source>
        <dbReference type="Proteomes" id="UP000000557"/>
    </source>
</evidence>
<feature type="domain" description="Phosphotyrosine protein phosphatase I" evidence="2">
    <location>
        <begin position="2"/>
        <end position="129"/>
    </location>
</feature>
<dbReference type="RefSeq" id="WP_011140008.1">
    <property type="nucleotide sequence ID" value="NC_005125.1"/>
</dbReference>
<dbReference type="Gene3D" id="3.40.50.2300">
    <property type="match status" value="1"/>
</dbReference>
<dbReference type="PANTHER" id="PTHR43428">
    <property type="entry name" value="ARSENATE REDUCTASE"/>
    <property type="match status" value="1"/>
</dbReference>
<dbReference type="InParanoid" id="Q7NPQ1"/>
<dbReference type="GO" id="GO:0046685">
    <property type="term" value="P:response to arsenic-containing substance"/>
    <property type="evidence" value="ECO:0007669"/>
    <property type="project" value="UniProtKB-KW"/>
</dbReference>
<dbReference type="eggNOG" id="COG0394">
    <property type="taxonomic scope" value="Bacteria"/>
</dbReference>
<dbReference type="Proteomes" id="UP000000557">
    <property type="component" value="Chromosome"/>
</dbReference>
<dbReference type="STRING" id="251221.gene:10757473"/>
<dbReference type="CDD" id="cd16345">
    <property type="entry name" value="LMWP_ArsC"/>
    <property type="match status" value="1"/>
</dbReference>
<dbReference type="SUPFAM" id="SSF52788">
    <property type="entry name" value="Phosphotyrosine protein phosphatases I"/>
    <property type="match status" value="1"/>
</dbReference>
<keyword evidence="4" id="KW-1185">Reference proteome</keyword>
<dbReference type="EnsemblBacteria" id="BAC87945">
    <property type="protein sequence ID" value="BAC87945"/>
    <property type="gene ID" value="BAC87945"/>
</dbReference>
<dbReference type="Pfam" id="PF01451">
    <property type="entry name" value="LMWPc"/>
    <property type="match status" value="1"/>
</dbReference>
<proteinExistence type="predicted"/>
<keyword evidence="1" id="KW-0059">Arsenical resistance</keyword>
<name>Q7NPQ1_GLOVI</name>
<accession>Q7NPQ1</accession>
<dbReference type="SMART" id="SM00226">
    <property type="entry name" value="LMWPc"/>
    <property type="match status" value="1"/>
</dbReference>
<sequence length="138" mass="15161">MKKVMFVCKRNSCRSQMAEGYARTLGAGVIEVVSSGLEASRVHPTAVQVMAAAGVDIAGQISKPLSDFGSEDFDVVISLCGCGVNLPEAWLTREIFEDWRVEDPDGQPVEVFHRVRDEIKQRVQNLVDALRTQPATRA</sequence>
<protein>
    <submittedName>
        <fullName evidence="3">Glr0004 protein</fullName>
    </submittedName>
</protein>
<organism evidence="3 4">
    <name type="scientific">Gloeobacter violaceus (strain ATCC 29082 / PCC 7421)</name>
    <dbReference type="NCBI Taxonomy" id="251221"/>
    <lineage>
        <taxon>Bacteria</taxon>
        <taxon>Bacillati</taxon>
        <taxon>Cyanobacteriota</taxon>
        <taxon>Cyanophyceae</taxon>
        <taxon>Gloeobacterales</taxon>
        <taxon>Gloeobacteraceae</taxon>
        <taxon>Gloeobacter</taxon>
    </lineage>
</organism>
<dbReference type="InterPro" id="IPR023485">
    <property type="entry name" value="Ptyr_pPase"/>
</dbReference>
<evidence type="ECO:0000313" key="3">
    <source>
        <dbReference type="EMBL" id="BAC87945.1"/>
    </source>
</evidence>
<dbReference type="HOGENOM" id="CLU_071415_3_2_3"/>
<dbReference type="EMBL" id="BA000045">
    <property type="protein sequence ID" value="BAC87945.1"/>
    <property type="molecule type" value="Genomic_DNA"/>
</dbReference>
<dbReference type="GO" id="GO:0008794">
    <property type="term" value="F:arsenate reductase (glutaredoxin) activity"/>
    <property type="evidence" value="ECO:0007669"/>
    <property type="project" value="InterPro"/>
</dbReference>
<dbReference type="PhylomeDB" id="Q7NPQ1"/>
<gene>
    <name evidence="3" type="ordered locus">glr0004</name>
</gene>
<dbReference type="InterPro" id="IPR014062">
    <property type="entry name" value="Arsenate_reductase_gluta"/>
</dbReference>
<reference evidence="3 4" key="1">
    <citation type="journal article" date="2003" name="DNA Res.">
        <title>Complete genome structure of Gloeobacter violaceus PCC 7421, a cyanobacterium that lacks thylakoids.</title>
        <authorList>
            <person name="Nakamura Y."/>
            <person name="Kaneko T."/>
            <person name="Sato S."/>
            <person name="Mimuro M."/>
            <person name="Miyashita H."/>
            <person name="Tsuchiya T."/>
            <person name="Sasamoto S."/>
            <person name="Watanabe A."/>
            <person name="Kawashima K."/>
            <person name="Kishida Y."/>
            <person name="Kiyokawa C."/>
            <person name="Kohara M."/>
            <person name="Matsumoto M."/>
            <person name="Matsuno A."/>
            <person name="Nakazaki N."/>
            <person name="Shimpo S."/>
            <person name="Takeuchi C."/>
            <person name="Yamada M."/>
            <person name="Tabata S."/>
        </authorList>
    </citation>
    <scope>NUCLEOTIDE SEQUENCE [LARGE SCALE GENOMIC DNA]</scope>
    <source>
        <strain evidence="4">ATCC 29082 / PCC 7421</strain>
    </source>
</reference>
<reference evidence="3 4" key="2">
    <citation type="journal article" date="2003" name="DNA Res.">
        <title>Complete genome structure of Gloeobacter violaceus PCC 7421, a cyanobacterium that lacks thylakoids (supplement).</title>
        <authorList>
            <person name="Nakamura Y."/>
            <person name="Kaneko T."/>
            <person name="Sato S."/>
            <person name="Mimuro M."/>
            <person name="Miyashita H."/>
            <person name="Tsuchiya T."/>
            <person name="Sasamoto S."/>
            <person name="Watanabe A."/>
            <person name="Kawashima K."/>
            <person name="Kishida Y."/>
            <person name="Kiyokawa C."/>
            <person name="Kohara M."/>
            <person name="Matsumoto M."/>
            <person name="Matsuno A."/>
            <person name="Nakazaki N."/>
            <person name="Shimpo S."/>
            <person name="Takeuchi C."/>
            <person name="Yamada M."/>
            <person name="Tabata S."/>
        </authorList>
    </citation>
    <scope>NUCLEOTIDE SEQUENCE [LARGE SCALE GENOMIC DNA]</scope>
    <source>
        <strain evidence="4">ATCC 29082 / PCC 7421</strain>
    </source>
</reference>